<organism evidence="2 3">
    <name type="scientific">Candidatus Scalindua japonica</name>
    <dbReference type="NCBI Taxonomy" id="1284222"/>
    <lineage>
        <taxon>Bacteria</taxon>
        <taxon>Pseudomonadati</taxon>
        <taxon>Planctomycetota</taxon>
        <taxon>Candidatus Brocadiia</taxon>
        <taxon>Candidatus Brocadiales</taxon>
        <taxon>Candidatus Scalinduaceae</taxon>
        <taxon>Candidatus Scalindua</taxon>
    </lineage>
</organism>
<name>A0A286TUN1_9BACT</name>
<dbReference type="EMBL" id="BAOS01000004">
    <property type="protein sequence ID" value="GAX59602.1"/>
    <property type="molecule type" value="Genomic_DNA"/>
</dbReference>
<dbReference type="AlphaFoldDB" id="A0A286TUN1"/>
<proteinExistence type="predicted"/>
<keyword evidence="2" id="KW-0418">Kinase</keyword>
<evidence type="ECO:0000313" key="2">
    <source>
        <dbReference type="EMBL" id="GAX59602.1"/>
    </source>
</evidence>
<evidence type="ECO:0000256" key="1">
    <source>
        <dbReference type="SAM" id="Phobius"/>
    </source>
</evidence>
<evidence type="ECO:0000313" key="3">
    <source>
        <dbReference type="Proteomes" id="UP000218542"/>
    </source>
</evidence>
<keyword evidence="1" id="KW-0472">Membrane</keyword>
<dbReference type="RefSeq" id="WP_096892734.1">
    <property type="nucleotide sequence ID" value="NZ_BAOS01000004.1"/>
</dbReference>
<keyword evidence="3" id="KW-1185">Reference proteome</keyword>
<keyword evidence="1" id="KW-0812">Transmembrane</keyword>
<protein>
    <submittedName>
        <fullName evidence="2">Diacylglycerol kinase gamma</fullName>
    </submittedName>
</protein>
<comment type="caution">
    <text evidence="2">The sequence shown here is derived from an EMBL/GenBank/DDBJ whole genome shotgun (WGS) entry which is preliminary data.</text>
</comment>
<sequence>MSDAKITTFWYKFNRNNSRYNAKVFSAIRAKKDSLVSMLSGSMEGSGEKFSDIMMKVSIAKLALALVTLIVMTILLIKHLHVFDPITIQFSEWVTSPIICFILLILMIKFIGLSVGLALTFMSIKKITFCTARIRLIGYGKSGLCYLIRKKVQHQKA</sequence>
<feature type="transmembrane region" description="Helical" evidence="1">
    <location>
        <begin position="93"/>
        <end position="119"/>
    </location>
</feature>
<accession>A0A286TUN1</accession>
<reference evidence="2 3" key="1">
    <citation type="journal article" date="2017" name="Environ. Microbiol. Rep.">
        <title>Genetic diversity of marine anaerobic ammonium-oxidizing bacteria as revealed by genomic and proteomic analyses of 'Candidatus Scalindua japonica'.</title>
        <authorList>
            <person name="Oshiki M."/>
            <person name="Mizuto K."/>
            <person name="Kimura Z."/>
            <person name="Kindaichi T."/>
            <person name="Satoh H."/>
            <person name="Okabe S."/>
        </authorList>
    </citation>
    <scope>NUCLEOTIDE SEQUENCE [LARGE SCALE GENOMIC DNA]</scope>
    <source>
        <strain evidence="3">husup-a2</strain>
    </source>
</reference>
<gene>
    <name evidence="2" type="ORF">SCALIN_C04_0090</name>
</gene>
<feature type="transmembrane region" description="Helical" evidence="1">
    <location>
        <begin position="59"/>
        <end position="81"/>
    </location>
</feature>
<keyword evidence="1" id="KW-1133">Transmembrane helix</keyword>
<keyword evidence="2" id="KW-0808">Transferase</keyword>
<dbReference type="Proteomes" id="UP000218542">
    <property type="component" value="Unassembled WGS sequence"/>
</dbReference>
<dbReference type="GO" id="GO:0016301">
    <property type="term" value="F:kinase activity"/>
    <property type="evidence" value="ECO:0007669"/>
    <property type="project" value="UniProtKB-KW"/>
</dbReference>